<evidence type="ECO:0000313" key="2">
    <source>
        <dbReference type="EMBL" id="CAF1011056.1"/>
    </source>
</evidence>
<keyword evidence="3" id="KW-1185">Reference proteome</keyword>
<dbReference type="InterPro" id="IPR036322">
    <property type="entry name" value="WD40_repeat_dom_sf"/>
</dbReference>
<dbReference type="EMBL" id="CAJNOC010004140">
    <property type="protein sequence ID" value="CAF1011056.1"/>
    <property type="molecule type" value="Genomic_DNA"/>
</dbReference>
<gene>
    <name evidence="2" type="ORF">OXX778_LOCUS16892</name>
</gene>
<dbReference type="AlphaFoldDB" id="A0A814HHV7"/>
<protein>
    <submittedName>
        <fullName evidence="2">Uncharacterized protein</fullName>
    </submittedName>
</protein>
<sequence length="335" mass="38147">MNKIIILLLYVFLKLFAAQRFLSGSSSKNITLWNNVQRLQESKENFDVYSIDYLNEIFVSATSDNTVKAWNISSFSVVFQTPATQSELKYVVILNQSTCLAGYSKKIYFWSFPNLKEKKPIDLATLNEIQIFKLLKEENLVLIGSLNGKFHVFSLLTENVLDSYNQAGYALDGLNRNVIVSNCKSGICSFYLNSNNQINVNKTVSYSNEVYVAKLINSSLALFGVNELKLIIWDLKSSQVNQIDSDNAKIRSIEILDNDTFLTGMESDKIIVWNLKSITIKHIITTTGIIYALKKIDFDWNFPNGNSVSSNFYISFRSLFNQLISLISSHFCQKR</sequence>
<feature type="signal peptide" evidence="1">
    <location>
        <begin position="1"/>
        <end position="18"/>
    </location>
</feature>
<dbReference type="Gene3D" id="2.130.10.10">
    <property type="entry name" value="YVTN repeat-like/Quinoprotein amine dehydrogenase"/>
    <property type="match status" value="2"/>
</dbReference>
<dbReference type="Proteomes" id="UP000663879">
    <property type="component" value="Unassembled WGS sequence"/>
</dbReference>
<dbReference type="OrthoDB" id="8883818at2759"/>
<feature type="chain" id="PRO_5032907028" evidence="1">
    <location>
        <begin position="19"/>
        <end position="335"/>
    </location>
</feature>
<evidence type="ECO:0000256" key="1">
    <source>
        <dbReference type="SAM" id="SignalP"/>
    </source>
</evidence>
<proteinExistence type="predicted"/>
<keyword evidence="1" id="KW-0732">Signal</keyword>
<reference evidence="2" key="1">
    <citation type="submission" date="2021-02" db="EMBL/GenBank/DDBJ databases">
        <authorList>
            <person name="Nowell W R."/>
        </authorList>
    </citation>
    <scope>NUCLEOTIDE SEQUENCE</scope>
    <source>
        <strain evidence="2">Ploen Becks lab</strain>
    </source>
</reference>
<dbReference type="SUPFAM" id="SSF50978">
    <property type="entry name" value="WD40 repeat-like"/>
    <property type="match status" value="1"/>
</dbReference>
<comment type="caution">
    <text evidence="2">The sequence shown here is derived from an EMBL/GenBank/DDBJ whole genome shotgun (WGS) entry which is preliminary data.</text>
</comment>
<dbReference type="InterPro" id="IPR015943">
    <property type="entry name" value="WD40/YVTN_repeat-like_dom_sf"/>
</dbReference>
<name>A0A814HHV7_9BILA</name>
<accession>A0A814HHV7</accession>
<organism evidence="2 3">
    <name type="scientific">Brachionus calyciflorus</name>
    <dbReference type="NCBI Taxonomy" id="104777"/>
    <lineage>
        <taxon>Eukaryota</taxon>
        <taxon>Metazoa</taxon>
        <taxon>Spiralia</taxon>
        <taxon>Gnathifera</taxon>
        <taxon>Rotifera</taxon>
        <taxon>Eurotatoria</taxon>
        <taxon>Monogononta</taxon>
        <taxon>Pseudotrocha</taxon>
        <taxon>Ploima</taxon>
        <taxon>Brachionidae</taxon>
        <taxon>Brachionus</taxon>
    </lineage>
</organism>
<evidence type="ECO:0000313" key="3">
    <source>
        <dbReference type="Proteomes" id="UP000663879"/>
    </source>
</evidence>